<evidence type="ECO:0000256" key="1">
    <source>
        <dbReference type="ARBA" id="ARBA00023015"/>
    </source>
</evidence>
<dbReference type="SUPFAM" id="SSF46689">
    <property type="entry name" value="Homeodomain-like"/>
    <property type="match status" value="1"/>
</dbReference>
<feature type="region of interest" description="Disordered" evidence="3">
    <location>
        <begin position="50"/>
        <end position="71"/>
    </location>
</feature>
<proteinExistence type="predicted"/>
<gene>
    <name evidence="5" type="ORF">ACFPQ4_01655</name>
</gene>
<accession>A0ABW0QX77</accession>
<dbReference type="PROSITE" id="PS01124">
    <property type="entry name" value="HTH_ARAC_FAMILY_2"/>
    <property type="match status" value="1"/>
</dbReference>
<name>A0ABW0QX77_9BACL</name>
<dbReference type="Pfam" id="PF12833">
    <property type="entry name" value="HTH_18"/>
    <property type="match status" value="1"/>
</dbReference>
<organism evidence="5 6">
    <name type="scientific">Cohnella yongneupensis</name>
    <dbReference type="NCBI Taxonomy" id="425006"/>
    <lineage>
        <taxon>Bacteria</taxon>
        <taxon>Bacillati</taxon>
        <taxon>Bacillota</taxon>
        <taxon>Bacilli</taxon>
        <taxon>Bacillales</taxon>
        <taxon>Paenibacillaceae</taxon>
        <taxon>Cohnella</taxon>
    </lineage>
</organism>
<dbReference type="SMART" id="SM00342">
    <property type="entry name" value="HTH_ARAC"/>
    <property type="match status" value="1"/>
</dbReference>
<keyword evidence="6" id="KW-1185">Reference proteome</keyword>
<dbReference type="EMBL" id="JBHSNC010000006">
    <property type="protein sequence ID" value="MFC5528162.1"/>
    <property type="molecule type" value="Genomic_DNA"/>
</dbReference>
<comment type="caution">
    <text evidence="5">The sequence shown here is derived from an EMBL/GenBank/DDBJ whole genome shotgun (WGS) entry which is preliminary data.</text>
</comment>
<keyword evidence="2" id="KW-0804">Transcription</keyword>
<sequence>MLLSEAAAREFGYSPFHFHRLFQAWTGETFGKYVRVRRLANAARELRRGQVKRLRKPGQVTAMQNPWQNDSHKRTRCFRIVPMLPLMKNE</sequence>
<evidence type="ECO:0000256" key="2">
    <source>
        <dbReference type="ARBA" id="ARBA00023163"/>
    </source>
</evidence>
<feature type="domain" description="HTH araC/xylS-type" evidence="4">
    <location>
        <begin position="1"/>
        <end position="47"/>
    </location>
</feature>
<evidence type="ECO:0000259" key="4">
    <source>
        <dbReference type="PROSITE" id="PS01124"/>
    </source>
</evidence>
<dbReference type="InterPro" id="IPR018060">
    <property type="entry name" value="HTH_AraC"/>
</dbReference>
<dbReference type="InterPro" id="IPR009057">
    <property type="entry name" value="Homeodomain-like_sf"/>
</dbReference>
<protein>
    <submittedName>
        <fullName evidence="5">Helix-turn-helix domain-containing protein</fullName>
    </submittedName>
</protein>
<evidence type="ECO:0000313" key="5">
    <source>
        <dbReference type="EMBL" id="MFC5528162.1"/>
    </source>
</evidence>
<dbReference type="Gene3D" id="1.10.10.60">
    <property type="entry name" value="Homeodomain-like"/>
    <property type="match status" value="1"/>
</dbReference>
<dbReference type="RefSeq" id="WP_378109981.1">
    <property type="nucleotide sequence ID" value="NZ_JBHSNC010000006.1"/>
</dbReference>
<keyword evidence="1" id="KW-0805">Transcription regulation</keyword>
<reference evidence="6" key="1">
    <citation type="journal article" date="2019" name="Int. J. Syst. Evol. Microbiol.">
        <title>The Global Catalogue of Microorganisms (GCM) 10K type strain sequencing project: providing services to taxonomists for standard genome sequencing and annotation.</title>
        <authorList>
            <consortium name="The Broad Institute Genomics Platform"/>
            <consortium name="The Broad Institute Genome Sequencing Center for Infectious Disease"/>
            <person name="Wu L."/>
            <person name="Ma J."/>
        </authorList>
    </citation>
    <scope>NUCLEOTIDE SEQUENCE [LARGE SCALE GENOMIC DNA]</scope>
    <source>
        <strain evidence="6">CGMCC 1.18578</strain>
    </source>
</reference>
<evidence type="ECO:0000313" key="6">
    <source>
        <dbReference type="Proteomes" id="UP001596108"/>
    </source>
</evidence>
<evidence type="ECO:0000256" key="3">
    <source>
        <dbReference type="SAM" id="MobiDB-lite"/>
    </source>
</evidence>
<dbReference type="Proteomes" id="UP001596108">
    <property type="component" value="Unassembled WGS sequence"/>
</dbReference>